<proteinExistence type="predicted"/>
<dbReference type="EMBL" id="CM055115">
    <property type="protein sequence ID" value="KAJ7513393.1"/>
    <property type="molecule type" value="Genomic_DNA"/>
</dbReference>
<sequence length="133" mass="15135">MQAGAAFAQAHSQRQIVEEGEHYRILGLKQDASDKDIKAAFRQLARQYHPDVNKEDGAGDSFKSIRLAYEVLSNTANRTAYDESLRKKVRSVSKHRSREKSEYRNGYSGASRHEDKTSWSKGHCIRLSNTVFC</sequence>
<dbReference type="Proteomes" id="UP001162992">
    <property type="component" value="Chromosome 24"/>
</dbReference>
<protein>
    <submittedName>
        <fullName evidence="1">Uncharacterized protein</fullName>
    </submittedName>
</protein>
<accession>A0ACC2A7B4</accession>
<comment type="caution">
    <text evidence="1">The sequence shown here is derived from an EMBL/GenBank/DDBJ whole genome shotgun (WGS) entry which is preliminary data.</text>
</comment>
<organism evidence="1 2">
    <name type="scientific">Diphasiastrum complanatum</name>
    <name type="common">Issler's clubmoss</name>
    <name type="synonym">Lycopodium complanatum</name>
    <dbReference type="NCBI Taxonomy" id="34168"/>
    <lineage>
        <taxon>Eukaryota</taxon>
        <taxon>Viridiplantae</taxon>
        <taxon>Streptophyta</taxon>
        <taxon>Embryophyta</taxon>
        <taxon>Tracheophyta</taxon>
        <taxon>Lycopodiopsida</taxon>
        <taxon>Lycopodiales</taxon>
        <taxon>Lycopodiaceae</taxon>
        <taxon>Lycopodioideae</taxon>
        <taxon>Diphasiastrum</taxon>
    </lineage>
</organism>
<reference evidence="2" key="1">
    <citation type="journal article" date="2024" name="Proc. Natl. Acad. Sci. U.S.A.">
        <title>Extraordinary preservation of gene collinearity over three hundred million years revealed in homosporous lycophytes.</title>
        <authorList>
            <person name="Li C."/>
            <person name="Wickell D."/>
            <person name="Kuo L.Y."/>
            <person name="Chen X."/>
            <person name="Nie B."/>
            <person name="Liao X."/>
            <person name="Peng D."/>
            <person name="Ji J."/>
            <person name="Jenkins J."/>
            <person name="Williams M."/>
            <person name="Shu S."/>
            <person name="Plott C."/>
            <person name="Barry K."/>
            <person name="Rajasekar S."/>
            <person name="Grimwood J."/>
            <person name="Han X."/>
            <person name="Sun S."/>
            <person name="Hou Z."/>
            <person name="He W."/>
            <person name="Dai G."/>
            <person name="Sun C."/>
            <person name="Schmutz J."/>
            <person name="Leebens-Mack J.H."/>
            <person name="Li F.W."/>
            <person name="Wang L."/>
        </authorList>
    </citation>
    <scope>NUCLEOTIDE SEQUENCE [LARGE SCALE GENOMIC DNA]</scope>
    <source>
        <strain evidence="2">cv. PW_Plant_1</strain>
    </source>
</reference>
<name>A0ACC2A7B4_DIPCM</name>
<keyword evidence="2" id="KW-1185">Reference proteome</keyword>
<evidence type="ECO:0000313" key="1">
    <source>
        <dbReference type="EMBL" id="KAJ7513393.1"/>
    </source>
</evidence>
<evidence type="ECO:0000313" key="2">
    <source>
        <dbReference type="Proteomes" id="UP001162992"/>
    </source>
</evidence>
<gene>
    <name evidence="1" type="ORF">O6H91_24G004800</name>
</gene>